<proteinExistence type="predicted"/>
<evidence type="ECO:0000313" key="3">
    <source>
        <dbReference type="Proteomes" id="UP001060261"/>
    </source>
</evidence>
<dbReference type="Proteomes" id="UP001060261">
    <property type="component" value="Chromosome"/>
</dbReference>
<dbReference type="EMBL" id="CP104213">
    <property type="protein sequence ID" value="UWX62954.1"/>
    <property type="molecule type" value="Genomic_DNA"/>
</dbReference>
<gene>
    <name evidence="2" type="ORF">N0D28_09260</name>
</gene>
<feature type="signal peptide" evidence="1">
    <location>
        <begin position="1"/>
        <end position="28"/>
    </location>
</feature>
<dbReference type="RefSeq" id="WP_260559247.1">
    <property type="nucleotide sequence ID" value="NZ_BAABEC010000184.1"/>
</dbReference>
<accession>A0ABY5YD08</accession>
<feature type="chain" id="PRO_5047469571" evidence="1">
    <location>
        <begin position="29"/>
        <end position="185"/>
    </location>
</feature>
<evidence type="ECO:0000256" key="1">
    <source>
        <dbReference type="SAM" id="SignalP"/>
    </source>
</evidence>
<evidence type="ECO:0000313" key="2">
    <source>
        <dbReference type="EMBL" id="UWX62954.1"/>
    </source>
</evidence>
<dbReference type="PROSITE" id="PS51257">
    <property type="entry name" value="PROKAR_LIPOPROTEIN"/>
    <property type="match status" value="1"/>
</dbReference>
<sequence length="185" mass="19116">MNRRFLGLIGAAALLSACNVTVTTPAYSSSNSLTLDAVSSYTSQYALLTSAQDQNGNTLAAGTPIICDNLNTRLDVGVSWTGDLQQIGIRFKGALTGDTSNTNVFGDRYSAPDYSGSGTASITIRPGLAPLKASSGVSAQAIIVTPITTVNVKGYTYVQAFGKDSSGNYSNVVESVTQIPVANCS</sequence>
<keyword evidence="1" id="KW-0732">Signal</keyword>
<keyword evidence="3" id="KW-1185">Reference proteome</keyword>
<organism evidence="2 3">
    <name type="scientific">Deinococcus rubellus</name>
    <dbReference type="NCBI Taxonomy" id="1889240"/>
    <lineage>
        <taxon>Bacteria</taxon>
        <taxon>Thermotogati</taxon>
        <taxon>Deinococcota</taxon>
        <taxon>Deinococci</taxon>
        <taxon>Deinococcales</taxon>
        <taxon>Deinococcaceae</taxon>
        <taxon>Deinococcus</taxon>
    </lineage>
</organism>
<reference evidence="2" key="1">
    <citation type="submission" date="2022-09" db="EMBL/GenBank/DDBJ databases">
        <title>genome sequence of Deinococcus rubellus.</title>
        <authorList>
            <person name="Srinivasan S."/>
        </authorList>
    </citation>
    <scope>NUCLEOTIDE SEQUENCE</scope>
    <source>
        <strain evidence="2">Ant6</strain>
    </source>
</reference>
<protein>
    <submittedName>
        <fullName evidence="2">Uncharacterized protein</fullName>
    </submittedName>
</protein>
<name>A0ABY5YD08_9DEIO</name>